<dbReference type="Gene3D" id="3.40.50.1460">
    <property type="match status" value="1"/>
</dbReference>
<evidence type="ECO:0000259" key="1">
    <source>
        <dbReference type="PROSITE" id="PS50208"/>
    </source>
</evidence>
<dbReference type="SUPFAM" id="SSF52129">
    <property type="entry name" value="Caspase-like"/>
    <property type="match status" value="1"/>
</dbReference>
<dbReference type="InterPro" id="IPR016187">
    <property type="entry name" value="CTDL_fold"/>
</dbReference>
<dbReference type="EMBL" id="JAQQLI010000029">
    <property type="protein sequence ID" value="MDC7787608.1"/>
    <property type="molecule type" value="Genomic_DNA"/>
</dbReference>
<gene>
    <name evidence="2" type="ORF">PQJ73_18110</name>
</gene>
<dbReference type="InterPro" id="IPR005532">
    <property type="entry name" value="SUMF_dom"/>
</dbReference>
<dbReference type="RefSeq" id="WP_272778446.1">
    <property type="nucleotide sequence ID" value="NZ_JAQQLI010000029.1"/>
</dbReference>
<protein>
    <submittedName>
        <fullName evidence="2">SUMF1/EgtB/PvdO family nonheme iron enzyme</fullName>
    </submittedName>
</protein>
<dbReference type="SUPFAM" id="SSF56436">
    <property type="entry name" value="C-type lectin-like"/>
    <property type="match status" value="1"/>
</dbReference>
<dbReference type="Proteomes" id="UP001165652">
    <property type="component" value="Unassembled WGS sequence"/>
</dbReference>
<dbReference type="InterPro" id="IPR051043">
    <property type="entry name" value="Sulfatase_Mod_Factor_Kinase"/>
</dbReference>
<evidence type="ECO:0000313" key="2">
    <source>
        <dbReference type="EMBL" id="MDC7787608.1"/>
    </source>
</evidence>
<dbReference type="PANTHER" id="PTHR23150:SF35">
    <property type="entry name" value="BLL6746 PROTEIN"/>
    <property type="match status" value="1"/>
</dbReference>
<reference evidence="2" key="2">
    <citation type="submission" date="2023-02" db="EMBL/GenBank/DDBJ databases">
        <authorList>
            <person name="Rayyan A."/>
            <person name="Meyer T."/>
            <person name="Kyndt J.A."/>
        </authorList>
    </citation>
    <scope>NUCLEOTIDE SEQUENCE</scope>
    <source>
        <strain evidence="2">DSM 9987</strain>
    </source>
</reference>
<dbReference type="InterPro" id="IPR001309">
    <property type="entry name" value="Pept_C14_p20"/>
</dbReference>
<dbReference type="InterPro" id="IPR011600">
    <property type="entry name" value="Pept_C14_caspase"/>
</dbReference>
<evidence type="ECO:0000313" key="3">
    <source>
        <dbReference type="Proteomes" id="UP001165652"/>
    </source>
</evidence>
<sequence length="635" mass="67849">MWWRPERRWSRPSRRRGPGPAVLLIAALLAIAWAGTAAAAAERRYALVIGNNSYAHLGPERQLRNAIADARLMRDTLAGLGFEVIFAENVDRRSLVDRLSDLAARVGRDDTAFVYFAGHGVAFTGANYLLPSDIPAPRTAGRGEEGRLAEHAVSEASVLERLVLSGARVSIVVLDACRDNPLQGSDRRAVGGTRGLAAGAAAQGVFTIYAAGFGQSALDRLGPEDPHPNSVFTRVFAETLKTPGLDLKAVATETRRRVVAMTRAVGYDQFPAYYDQIVGGDVYLAGGGEAGPPRDRIAAVAPPVAPARPREAAPREAEPVPAVGIARPAETPSGRTLAGPLTAAQERALAPGDRFTDCLGCPDMTVLPAGRFTMGSPETEPQRTANEGPQRVVAIGRPFAAGTFEVTVDQYAAFVAATGHPVATACYTLEDGLVEERSGRSWRDPGFPQTGTHPVACIGWHDAAAYVDWLARTTGRPYRLPSEAEWEYAARGVVTPGPAPRWSFGDDQAAMCGYANAADLTLRNALKGRGPTLFVPCRDDHVYTAPVGSFAPNAFGLFDLHGNVAEWTADCWRDGHAAVPVNGEAGRTGDCTRRVLRGGSWVDDAKRLRAAARVMNRPDDRSAIVGVRVVRDLVR</sequence>
<dbReference type="InterPro" id="IPR042095">
    <property type="entry name" value="SUMF_sf"/>
</dbReference>
<dbReference type="Pfam" id="PF00656">
    <property type="entry name" value="Peptidase_C14"/>
    <property type="match status" value="1"/>
</dbReference>
<dbReference type="InterPro" id="IPR029030">
    <property type="entry name" value="Caspase-like_dom_sf"/>
</dbReference>
<keyword evidence="3" id="KW-1185">Reference proteome</keyword>
<feature type="domain" description="Caspase family p20" evidence="1">
    <location>
        <begin position="42"/>
        <end position="181"/>
    </location>
</feature>
<accession>A0ABT5JDT5</accession>
<organism evidence="2 3">
    <name type="scientific">Rhodoplanes tepidamans</name>
    <name type="common">Rhodoplanes cryptolactis</name>
    <dbReference type="NCBI Taxonomy" id="200616"/>
    <lineage>
        <taxon>Bacteria</taxon>
        <taxon>Pseudomonadati</taxon>
        <taxon>Pseudomonadota</taxon>
        <taxon>Alphaproteobacteria</taxon>
        <taxon>Hyphomicrobiales</taxon>
        <taxon>Nitrobacteraceae</taxon>
        <taxon>Rhodoplanes</taxon>
    </lineage>
</organism>
<proteinExistence type="predicted"/>
<dbReference type="Gene3D" id="3.90.1580.10">
    <property type="entry name" value="paralog of FGE (formylglycine-generating enzyme)"/>
    <property type="match status" value="1"/>
</dbReference>
<dbReference type="Pfam" id="PF03781">
    <property type="entry name" value="FGE-sulfatase"/>
    <property type="match status" value="1"/>
</dbReference>
<comment type="caution">
    <text evidence="2">The sequence shown here is derived from an EMBL/GenBank/DDBJ whole genome shotgun (WGS) entry which is preliminary data.</text>
</comment>
<reference evidence="2" key="1">
    <citation type="journal article" date="2023" name="Microbiol Resour">
        <title>Genome Sequences of Rhodoplanes serenus and Two Thermotolerant Strains, Rhodoplanes tepidamans and 'Rhodoplanes cryptolactis,' Further Refine the Genus.</title>
        <authorList>
            <person name="Rayyan A.A."/>
            <person name="Kyndt J.A."/>
        </authorList>
    </citation>
    <scope>NUCLEOTIDE SEQUENCE</scope>
    <source>
        <strain evidence="2">DSM 9987</strain>
    </source>
</reference>
<dbReference type="PROSITE" id="PS50208">
    <property type="entry name" value="CASPASE_P20"/>
    <property type="match status" value="1"/>
</dbReference>
<dbReference type="PANTHER" id="PTHR23150">
    <property type="entry name" value="SULFATASE MODIFYING FACTOR 1, 2"/>
    <property type="match status" value="1"/>
</dbReference>
<name>A0ABT5JDT5_RHOTP</name>